<evidence type="ECO:0000256" key="1">
    <source>
        <dbReference type="ARBA" id="ARBA00010555"/>
    </source>
</evidence>
<feature type="domain" description="Calcineurin-like phosphoesterase" evidence="9">
    <location>
        <begin position="1"/>
        <end position="98"/>
    </location>
</feature>
<evidence type="ECO:0000256" key="7">
    <source>
        <dbReference type="ARBA" id="ARBA00023172"/>
    </source>
</evidence>
<evidence type="ECO:0000256" key="6">
    <source>
        <dbReference type="ARBA" id="ARBA00022839"/>
    </source>
</evidence>
<evidence type="ECO:0000256" key="5">
    <source>
        <dbReference type="ARBA" id="ARBA00022801"/>
    </source>
</evidence>
<dbReference type="InterPro" id="IPR029052">
    <property type="entry name" value="Metallo-depent_PP-like"/>
</dbReference>
<evidence type="ECO:0000256" key="3">
    <source>
        <dbReference type="ARBA" id="ARBA00013365"/>
    </source>
</evidence>
<keyword evidence="7 8" id="KW-0233">DNA recombination</keyword>
<dbReference type="EMBL" id="JBHSQV010000185">
    <property type="protein sequence ID" value="MFC5988863.1"/>
    <property type="molecule type" value="Genomic_DNA"/>
</dbReference>
<evidence type="ECO:0000256" key="8">
    <source>
        <dbReference type="RuleBase" id="RU363069"/>
    </source>
</evidence>
<dbReference type="Gene3D" id="3.60.21.10">
    <property type="match status" value="1"/>
</dbReference>
<dbReference type="InterPro" id="IPR050535">
    <property type="entry name" value="DNA_Repair-Maintenance_Comp"/>
</dbReference>
<evidence type="ECO:0000313" key="10">
    <source>
        <dbReference type="EMBL" id="MFC5988863.1"/>
    </source>
</evidence>
<keyword evidence="4 8" id="KW-0540">Nuclease</keyword>
<proteinExistence type="inferred from homology"/>
<comment type="function">
    <text evidence="8">SbcCD cleaves DNA hairpin structures. These structures can inhibit DNA replication and are intermediates in certain DNA recombination reactions. The complex acts as a 3'-&gt;5' double strand exonuclease that can open hairpins. It also has a 5' single-strand endonuclease activity.</text>
</comment>
<dbReference type="CDD" id="cd00840">
    <property type="entry name" value="MPP_Mre11_N"/>
    <property type="match status" value="1"/>
</dbReference>
<dbReference type="GO" id="GO:0004527">
    <property type="term" value="F:exonuclease activity"/>
    <property type="evidence" value="ECO:0007669"/>
    <property type="project" value="UniProtKB-KW"/>
</dbReference>
<keyword evidence="6 8" id="KW-0269">Exonuclease</keyword>
<organism evidence="10 11">
    <name type="scientific">Marinicrinis lubricantis</name>
    <dbReference type="NCBI Taxonomy" id="2086470"/>
    <lineage>
        <taxon>Bacteria</taxon>
        <taxon>Bacillati</taxon>
        <taxon>Bacillota</taxon>
        <taxon>Bacilli</taxon>
        <taxon>Bacillales</taxon>
        <taxon>Paenibacillaceae</taxon>
    </lineage>
</organism>
<dbReference type="PANTHER" id="PTHR30337:SF0">
    <property type="entry name" value="NUCLEASE SBCCD SUBUNIT D"/>
    <property type="match status" value="1"/>
</dbReference>
<keyword evidence="11" id="KW-1185">Reference proteome</keyword>
<keyword evidence="8" id="KW-0235">DNA replication</keyword>
<keyword evidence="8" id="KW-0255">Endonuclease</keyword>
<accession>A0ABW1IUP9</accession>
<dbReference type="PANTHER" id="PTHR30337">
    <property type="entry name" value="COMPONENT OF ATP-DEPENDENT DSDNA EXONUCLEASE"/>
    <property type="match status" value="1"/>
</dbReference>
<dbReference type="InterPro" id="IPR041796">
    <property type="entry name" value="Mre11_N"/>
</dbReference>
<comment type="subunit">
    <text evidence="2 8">Heterodimer of SbcC and SbcD.</text>
</comment>
<dbReference type="SUPFAM" id="SSF56300">
    <property type="entry name" value="Metallo-dependent phosphatases"/>
    <property type="match status" value="1"/>
</dbReference>
<sequence>MRILHTADWHLGKTLEGRSRLPEQEDVLNEMVEIVKDDQIDLIVMAGDVYDTVNPPAAAEQLFYDSIVRLTQNGRIPIAVISGNHDSPDRLMASHPIAEKYGIHLYGLPRLEPLKLRVGRDEEEAIIIPFSYPSESRLKQALTAEADEGRLQKAYSAVIRSMMEQASKAFSAHSVNLIMSHLYTLGGAESDSERPVQVGGAYTVDPSAFDVGAHYTALGHLHRPQNVKGPSLVRYSGSPLAYSFSEAGQAKSVTIIEAAAGQPVRYEERFLRSGKPLVAWDAKNGLQQVYSWLEEGIDADAWIDLKIHLTDALTLEDIHKLRSLHSGIIHIRPIFPEMERQDAPGQRLALPLDELFRRFYSRQTGGGEASDELIRLFMELASRDEEDETALEGIG</sequence>
<dbReference type="Proteomes" id="UP001596250">
    <property type="component" value="Unassembled WGS sequence"/>
</dbReference>
<comment type="similarity">
    <text evidence="1 8">Belongs to the SbcD family.</text>
</comment>
<evidence type="ECO:0000259" key="9">
    <source>
        <dbReference type="Pfam" id="PF00149"/>
    </source>
</evidence>
<reference evidence="11" key="1">
    <citation type="journal article" date="2019" name="Int. J. Syst. Evol. Microbiol.">
        <title>The Global Catalogue of Microorganisms (GCM) 10K type strain sequencing project: providing services to taxonomists for standard genome sequencing and annotation.</title>
        <authorList>
            <consortium name="The Broad Institute Genomics Platform"/>
            <consortium name="The Broad Institute Genome Sequencing Center for Infectious Disease"/>
            <person name="Wu L."/>
            <person name="Ma J."/>
        </authorList>
    </citation>
    <scope>NUCLEOTIDE SEQUENCE [LARGE SCALE GENOMIC DNA]</scope>
    <source>
        <strain evidence="11">CCM 8749</strain>
    </source>
</reference>
<keyword evidence="5 8" id="KW-0378">Hydrolase</keyword>
<protein>
    <recommendedName>
        <fullName evidence="3 8">Nuclease SbcCD subunit D</fullName>
    </recommendedName>
</protein>
<gene>
    <name evidence="8" type="primary">sbcD</name>
    <name evidence="10" type="ORF">ACFPXP_20870</name>
</gene>
<dbReference type="NCBIfam" id="TIGR00619">
    <property type="entry name" value="sbcd"/>
    <property type="match status" value="1"/>
</dbReference>
<evidence type="ECO:0000256" key="2">
    <source>
        <dbReference type="ARBA" id="ARBA00011322"/>
    </source>
</evidence>
<dbReference type="RefSeq" id="WP_379896373.1">
    <property type="nucleotide sequence ID" value="NZ_CBCSCT010000007.1"/>
</dbReference>
<comment type="caution">
    <text evidence="10">The sequence shown here is derived from an EMBL/GenBank/DDBJ whole genome shotgun (WGS) entry which is preliminary data.</text>
</comment>
<evidence type="ECO:0000256" key="4">
    <source>
        <dbReference type="ARBA" id="ARBA00022722"/>
    </source>
</evidence>
<evidence type="ECO:0000313" key="11">
    <source>
        <dbReference type="Proteomes" id="UP001596250"/>
    </source>
</evidence>
<dbReference type="InterPro" id="IPR004843">
    <property type="entry name" value="Calcineurin-like_PHP"/>
</dbReference>
<dbReference type="Pfam" id="PF00149">
    <property type="entry name" value="Metallophos"/>
    <property type="match status" value="1"/>
</dbReference>
<dbReference type="InterPro" id="IPR004593">
    <property type="entry name" value="SbcD"/>
</dbReference>
<name>A0ABW1IUP9_9BACL</name>